<dbReference type="RefSeq" id="WP_377497446.1">
    <property type="nucleotide sequence ID" value="NZ_JBHMDO010000033.1"/>
</dbReference>
<keyword evidence="1" id="KW-1133">Transmembrane helix</keyword>
<organism evidence="2 3">
    <name type="scientific">Paenibacillus aurantiacus</name>
    <dbReference type="NCBI Taxonomy" id="1936118"/>
    <lineage>
        <taxon>Bacteria</taxon>
        <taxon>Bacillati</taxon>
        <taxon>Bacillota</taxon>
        <taxon>Bacilli</taxon>
        <taxon>Bacillales</taxon>
        <taxon>Paenibacillaceae</taxon>
        <taxon>Paenibacillus</taxon>
    </lineage>
</organism>
<accession>A0ABV5KTV3</accession>
<reference evidence="2 3" key="1">
    <citation type="submission" date="2024-09" db="EMBL/GenBank/DDBJ databases">
        <authorList>
            <person name="Sun Q."/>
            <person name="Mori K."/>
        </authorList>
    </citation>
    <scope>NUCLEOTIDE SEQUENCE [LARGE SCALE GENOMIC DNA]</scope>
    <source>
        <strain evidence="2 3">TISTR 2452</strain>
    </source>
</reference>
<keyword evidence="3" id="KW-1185">Reference proteome</keyword>
<evidence type="ECO:0000313" key="2">
    <source>
        <dbReference type="EMBL" id="MFB9328290.1"/>
    </source>
</evidence>
<name>A0ABV5KTV3_9BACL</name>
<gene>
    <name evidence="2" type="ORF">ACFFSY_20365</name>
</gene>
<feature type="transmembrane region" description="Helical" evidence="1">
    <location>
        <begin position="59"/>
        <end position="77"/>
    </location>
</feature>
<proteinExistence type="predicted"/>
<protein>
    <submittedName>
        <fullName evidence="2">Uncharacterized protein</fullName>
    </submittedName>
</protein>
<comment type="caution">
    <text evidence="2">The sequence shown here is derived from an EMBL/GenBank/DDBJ whole genome shotgun (WGS) entry which is preliminary data.</text>
</comment>
<evidence type="ECO:0000313" key="3">
    <source>
        <dbReference type="Proteomes" id="UP001589747"/>
    </source>
</evidence>
<keyword evidence="1" id="KW-0812">Transmembrane</keyword>
<sequence length="101" mass="10955">MRTMATAFAFIFIMLGIVLRFVAHLAEEAVPKLGFAAFQSAAAGSYSPDMYAMDLSGCYGLGAASIWIGILVLLLAWQDLIRLFAKHVLEESKKRGQIGGE</sequence>
<evidence type="ECO:0000256" key="1">
    <source>
        <dbReference type="SAM" id="Phobius"/>
    </source>
</evidence>
<dbReference type="EMBL" id="JBHMDO010000033">
    <property type="protein sequence ID" value="MFB9328290.1"/>
    <property type="molecule type" value="Genomic_DNA"/>
</dbReference>
<keyword evidence="1" id="KW-0472">Membrane</keyword>
<dbReference type="Proteomes" id="UP001589747">
    <property type="component" value="Unassembled WGS sequence"/>
</dbReference>